<dbReference type="Proteomes" id="UP000221369">
    <property type="component" value="Unassembled WGS sequence"/>
</dbReference>
<comment type="caution">
    <text evidence="2">The sequence shown here is derived from an EMBL/GenBank/DDBJ whole genome shotgun (WGS) entry which is preliminary data.</text>
</comment>
<dbReference type="GO" id="GO:0003824">
    <property type="term" value="F:catalytic activity"/>
    <property type="evidence" value="ECO:0007669"/>
    <property type="project" value="UniProtKB-ARBA"/>
</dbReference>
<dbReference type="SUPFAM" id="SSF53474">
    <property type="entry name" value="alpha/beta-Hydrolases"/>
    <property type="match status" value="1"/>
</dbReference>
<dbReference type="InterPro" id="IPR029058">
    <property type="entry name" value="AB_hydrolase_fold"/>
</dbReference>
<dbReference type="Gene3D" id="3.40.50.1820">
    <property type="entry name" value="alpha/beta hydrolase"/>
    <property type="match status" value="1"/>
</dbReference>
<gene>
    <name evidence="2" type="ORF">ATJ78_2838</name>
</gene>
<dbReference type="InterPro" id="IPR050266">
    <property type="entry name" value="AB_hydrolase_sf"/>
</dbReference>
<protein>
    <submittedName>
        <fullName evidence="2">Pimeloyl-ACP methyl ester carboxylesterase</fullName>
    </submittedName>
</protein>
<dbReference type="PANTHER" id="PTHR43798:SF27">
    <property type="entry name" value="HYDROLASE ALPHA_BETA HYDROLASE FOLD FAMILY"/>
    <property type="match status" value="1"/>
</dbReference>
<keyword evidence="3" id="KW-1185">Reference proteome</keyword>
<feature type="domain" description="AB hydrolase-1" evidence="1">
    <location>
        <begin position="68"/>
        <end position="175"/>
    </location>
</feature>
<proteinExistence type="predicted"/>
<organism evidence="2 3">
    <name type="scientific">Paramicrobacterium agarici</name>
    <dbReference type="NCBI Taxonomy" id="630514"/>
    <lineage>
        <taxon>Bacteria</taxon>
        <taxon>Bacillati</taxon>
        <taxon>Actinomycetota</taxon>
        <taxon>Actinomycetes</taxon>
        <taxon>Micrococcales</taxon>
        <taxon>Microbacteriaceae</taxon>
        <taxon>Paramicrobacterium</taxon>
    </lineage>
</organism>
<dbReference type="Pfam" id="PF00561">
    <property type="entry name" value="Abhydrolase_1"/>
    <property type="match status" value="1"/>
</dbReference>
<accession>A0A2A9DZP8</accession>
<dbReference type="InterPro" id="IPR000073">
    <property type="entry name" value="AB_hydrolase_1"/>
</dbReference>
<dbReference type="AlphaFoldDB" id="A0A2A9DZP8"/>
<evidence type="ECO:0000313" key="2">
    <source>
        <dbReference type="EMBL" id="PFG31856.1"/>
    </source>
</evidence>
<dbReference type="GO" id="GO:0016020">
    <property type="term" value="C:membrane"/>
    <property type="evidence" value="ECO:0007669"/>
    <property type="project" value="TreeGrafter"/>
</dbReference>
<name>A0A2A9DZP8_9MICO</name>
<dbReference type="PRINTS" id="PR00111">
    <property type="entry name" value="ABHYDROLASE"/>
</dbReference>
<dbReference type="EMBL" id="PDJE01000001">
    <property type="protein sequence ID" value="PFG31856.1"/>
    <property type="molecule type" value="Genomic_DNA"/>
</dbReference>
<evidence type="ECO:0000259" key="1">
    <source>
        <dbReference type="Pfam" id="PF00561"/>
    </source>
</evidence>
<reference evidence="2 3" key="1">
    <citation type="submission" date="2017-10" db="EMBL/GenBank/DDBJ databases">
        <title>Sequencing the genomes of 1000 actinobacteria strains.</title>
        <authorList>
            <person name="Klenk H.-P."/>
        </authorList>
    </citation>
    <scope>NUCLEOTIDE SEQUENCE [LARGE SCALE GENOMIC DNA]</scope>
    <source>
        <strain evidence="2 3">DSM 21798</strain>
    </source>
</reference>
<dbReference type="PANTHER" id="PTHR43798">
    <property type="entry name" value="MONOACYLGLYCEROL LIPASE"/>
    <property type="match status" value="1"/>
</dbReference>
<evidence type="ECO:0000313" key="3">
    <source>
        <dbReference type="Proteomes" id="UP000221369"/>
    </source>
</evidence>
<dbReference type="RefSeq" id="WP_098408811.1">
    <property type="nucleotide sequence ID" value="NZ_PDJE01000001.1"/>
</dbReference>
<sequence>MALKIRRERSRGHVGHFRSAEARRAYRAAYDEAFRDLPEANDKHDVETSFGRVRAYEWHPRDTEHRHPVILLPGRASGTPMWSANIRALGEKRRVIALDMLGDAGLSQQHQPLNQVRDHATWLHEVQSQLAPQGAHVVGHSFGGSTAAAYALHHPQSVTSLALLEPMLTLAYPPIRMLLWTALFSLPVLPARWRSAALARVGGSDDDAGALGRMVSLGVAGFRAELPMPRPLSASQLSELTMPVYAAFAERDSLAGKPGTASRVRERLPDGHVTTWPGTTHSLPLQVPAALAGDLDEFWTRAEERARTHPAAHASRLEQR</sequence>